<dbReference type="EMBL" id="BARS01017185">
    <property type="protein sequence ID" value="GAF95158.1"/>
    <property type="molecule type" value="Genomic_DNA"/>
</dbReference>
<organism evidence="2">
    <name type="scientific">marine sediment metagenome</name>
    <dbReference type="NCBI Taxonomy" id="412755"/>
    <lineage>
        <taxon>unclassified sequences</taxon>
        <taxon>metagenomes</taxon>
        <taxon>ecological metagenomes</taxon>
    </lineage>
</organism>
<gene>
    <name evidence="2" type="ORF">S01H1_28149</name>
</gene>
<reference evidence="2" key="1">
    <citation type="journal article" date="2014" name="Front. Microbiol.">
        <title>High frequency of phylogenetically diverse reductive dehalogenase-homologous genes in deep subseafloor sedimentary metagenomes.</title>
        <authorList>
            <person name="Kawai M."/>
            <person name="Futagami T."/>
            <person name="Toyoda A."/>
            <person name="Takaki Y."/>
            <person name="Nishi S."/>
            <person name="Hori S."/>
            <person name="Arai W."/>
            <person name="Tsubouchi T."/>
            <person name="Morono Y."/>
            <person name="Uchiyama I."/>
            <person name="Ito T."/>
            <person name="Fujiyama A."/>
            <person name="Inagaki F."/>
            <person name="Takami H."/>
        </authorList>
    </citation>
    <scope>NUCLEOTIDE SEQUENCE</scope>
    <source>
        <strain evidence="2">Expedition CK06-06</strain>
    </source>
</reference>
<protein>
    <submittedName>
        <fullName evidence="2">Uncharacterized protein</fullName>
    </submittedName>
</protein>
<accession>X0TNN0</accession>
<comment type="caution">
    <text evidence="2">The sequence shown here is derived from an EMBL/GenBank/DDBJ whole genome shotgun (WGS) entry which is preliminary data.</text>
</comment>
<evidence type="ECO:0000256" key="1">
    <source>
        <dbReference type="SAM" id="MobiDB-lite"/>
    </source>
</evidence>
<proteinExistence type="predicted"/>
<dbReference type="AlphaFoldDB" id="X0TNN0"/>
<evidence type="ECO:0000313" key="2">
    <source>
        <dbReference type="EMBL" id="GAF95158.1"/>
    </source>
</evidence>
<sequence>MNFSKTLPLVDFIVSKGASSLDIIRNPKTGKRFFTVPGTDVSGRVAEKVEKLSSELSVSWFTPEEGEPSYMVHTRGTDNREDSFSVA</sequence>
<name>X0TNN0_9ZZZZ</name>
<feature type="region of interest" description="Disordered" evidence="1">
    <location>
        <begin position="66"/>
        <end position="87"/>
    </location>
</feature>
<feature type="compositionally biased region" description="Basic and acidic residues" evidence="1">
    <location>
        <begin position="75"/>
        <end position="87"/>
    </location>
</feature>